<name>A0A6A4GNF1_9AGAR</name>
<dbReference type="OrthoDB" id="2449121at2759"/>
<accession>A0A6A4GNF1</accession>
<reference evidence="1" key="1">
    <citation type="journal article" date="2019" name="Environ. Microbiol.">
        <title>Fungal ecological strategies reflected in gene transcription - a case study of two litter decomposers.</title>
        <authorList>
            <person name="Barbi F."/>
            <person name="Kohler A."/>
            <person name="Barry K."/>
            <person name="Baskaran P."/>
            <person name="Daum C."/>
            <person name="Fauchery L."/>
            <person name="Ihrmark K."/>
            <person name="Kuo A."/>
            <person name="LaButti K."/>
            <person name="Lipzen A."/>
            <person name="Morin E."/>
            <person name="Grigoriev I.V."/>
            <person name="Henrissat B."/>
            <person name="Lindahl B."/>
            <person name="Martin F."/>
        </authorList>
    </citation>
    <scope>NUCLEOTIDE SEQUENCE</scope>
    <source>
        <strain evidence="1">JB14</strain>
    </source>
</reference>
<gene>
    <name evidence="1" type="ORF">BT96DRAFT_837844</name>
</gene>
<evidence type="ECO:0000313" key="1">
    <source>
        <dbReference type="EMBL" id="KAE9387291.1"/>
    </source>
</evidence>
<organism evidence="1 2">
    <name type="scientific">Gymnopus androsaceus JB14</name>
    <dbReference type="NCBI Taxonomy" id="1447944"/>
    <lineage>
        <taxon>Eukaryota</taxon>
        <taxon>Fungi</taxon>
        <taxon>Dikarya</taxon>
        <taxon>Basidiomycota</taxon>
        <taxon>Agaricomycotina</taxon>
        <taxon>Agaricomycetes</taxon>
        <taxon>Agaricomycetidae</taxon>
        <taxon>Agaricales</taxon>
        <taxon>Marasmiineae</taxon>
        <taxon>Omphalotaceae</taxon>
        <taxon>Gymnopus</taxon>
    </lineage>
</organism>
<dbReference type="Proteomes" id="UP000799118">
    <property type="component" value="Unassembled WGS sequence"/>
</dbReference>
<dbReference type="AlphaFoldDB" id="A0A6A4GNF1"/>
<evidence type="ECO:0000313" key="2">
    <source>
        <dbReference type="Proteomes" id="UP000799118"/>
    </source>
</evidence>
<sequence>MTCGAQFGGGRVYCWIDAYWDGLGAKDAQKRVKDFNSKKYKSHRRVPETLARTFN</sequence>
<keyword evidence="2" id="KW-1185">Reference proteome</keyword>
<dbReference type="EMBL" id="ML769810">
    <property type="protein sequence ID" value="KAE9387291.1"/>
    <property type="molecule type" value="Genomic_DNA"/>
</dbReference>
<proteinExistence type="predicted"/>
<protein>
    <submittedName>
        <fullName evidence="1">Uncharacterized protein</fullName>
    </submittedName>
</protein>